<protein>
    <recommendedName>
        <fullName evidence="9">Peptidoglycan-associated protein</fullName>
    </recommendedName>
</protein>
<evidence type="ECO:0000256" key="12">
    <source>
        <dbReference type="SAM" id="SignalP"/>
    </source>
</evidence>
<evidence type="ECO:0000256" key="8">
    <source>
        <dbReference type="ARBA" id="ARBA00023306"/>
    </source>
</evidence>
<keyword evidence="2 9" id="KW-0132">Cell division</keyword>
<dbReference type="InterPro" id="IPR014169">
    <property type="entry name" value="Pal_lipo_C"/>
</dbReference>
<dbReference type="PROSITE" id="PS51123">
    <property type="entry name" value="OMPA_2"/>
    <property type="match status" value="1"/>
</dbReference>
<proteinExistence type="inferred from homology"/>
<dbReference type="InterPro" id="IPR050330">
    <property type="entry name" value="Bact_OuterMem_StrucFunc"/>
</dbReference>
<keyword evidence="6" id="KW-0998">Cell outer membrane</keyword>
<evidence type="ECO:0000313" key="15">
    <source>
        <dbReference type="Proteomes" id="UP001139353"/>
    </source>
</evidence>
<organism evidence="14 15">
    <name type="scientific">Scleromatobacter humisilvae</name>
    <dbReference type="NCBI Taxonomy" id="2897159"/>
    <lineage>
        <taxon>Bacteria</taxon>
        <taxon>Pseudomonadati</taxon>
        <taxon>Pseudomonadota</taxon>
        <taxon>Betaproteobacteria</taxon>
        <taxon>Burkholderiales</taxon>
        <taxon>Sphaerotilaceae</taxon>
        <taxon>Scleromatobacter</taxon>
    </lineage>
</organism>
<feature type="signal peptide" evidence="12">
    <location>
        <begin position="1"/>
        <end position="23"/>
    </location>
</feature>
<dbReference type="Proteomes" id="UP001139353">
    <property type="component" value="Unassembled WGS sequence"/>
</dbReference>
<dbReference type="HAMAP" id="MF_02204">
    <property type="entry name" value="Pal"/>
    <property type="match status" value="1"/>
</dbReference>
<dbReference type="NCBIfam" id="TIGR02802">
    <property type="entry name" value="Pal_lipo"/>
    <property type="match status" value="1"/>
</dbReference>
<dbReference type="InterPro" id="IPR006690">
    <property type="entry name" value="OMPA-like_CS"/>
</dbReference>
<evidence type="ECO:0000256" key="1">
    <source>
        <dbReference type="ARBA" id="ARBA00004442"/>
    </source>
</evidence>
<keyword evidence="7 14" id="KW-0449">Lipoprotein</keyword>
<evidence type="ECO:0000256" key="10">
    <source>
        <dbReference type="PROSITE-ProRule" id="PRU00473"/>
    </source>
</evidence>
<sequence>MNLDALSTAFTRVAALGAALALAACASKPIAPPAPAPMAAAAPAPVAAAPAPVAAPPAVATALPAYLDPNSPISQQRSVYFAFDDAAFRAQDKSVIELQGRYLAQHPELHVQVAGNTDERGGSEYNLALGQRRAQSVKNALDVLGVKDSQVEAVSYGKEKPKAEGHDEAAWQQNRRADIVYPAS</sequence>
<dbReference type="GO" id="GO:0009279">
    <property type="term" value="C:cell outer membrane"/>
    <property type="evidence" value="ECO:0007669"/>
    <property type="project" value="UniProtKB-SubCell"/>
</dbReference>
<evidence type="ECO:0000256" key="3">
    <source>
        <dbReference type="ARBA" id="ARBA00022729"/>
    </source>
</evidence>
<name>A0A9X1YHM6_9BURK</name>
<evidence type="ECO:0000259" key="13">
    <source>
        <dbReference type="PROSITE" id="PS51123"/>
    </source>
</evidence>
<keyword evidence="3 12" id="KW-0732">Signal</keyword>
<dbReference type="SUPFAM" id="SSF103088">
    <property type="entry name" value="OmpA-like"/>
    <property type="match status" value="1"/>
</dbReference>
<dbReference type="PRINTS" id="PR01021">
    <property type="entry name" value="OMPADOMAIN"/>
</dbReference>
<dbReference type="InterPro" id="IPR006664">
    <property type="entry name" value="OMP_bac"/>
</dbReference>
<keyword evidence="8 9" id="KW-0131">Cell cycle</keyword>
<dbReference type="InterPro" id="IPR036737">
    <property type="entry name" value="OmpA-like_sf"/>
</dbReference>
<dbReference type="PANTHER" id="PTHR30329:SF21">
    <property type="entry name" value="LIPOPROTEIN YIAD-RELATED"/>
    <property type="match status" value="1"/>
</dbReference>
<evidence type="ECO:0000256" key="7">
    <source>
        <dbReference type="ARBA" id="ARBA00023288"/>
    </source>
</evidence>
<dbReference type="InterPro" id="IPR039001">
    <property type="entry name" value="Pal"/>
</dbReference>
<keyword evidence="15" id="KW-1185">Reference proteome</keyword>
<comment type="subcellular location">
    <subcellularLocation>
        <location evidence="1">Cell outer membrane</location>
    </subcellularLocation>
</comment>
<gene>
    <name evidence="9 14" type="primary">pal</name>
    <name evidence="14" type="ORF">LPC04_11275</name>
</gene>
<keyword evidence="5" id="KW-0564">Palmitate</keyword>
<comment type="subunit">
    <text evidence="9">The Tol-Pal system is composed of five core proteins: the inner membrane proteins TolA, TolQ and TolR, the periplasmic protein TolB and the outer membrane protein Pal. They form a network linking the inner and outer membranes and the peptidoglycan layer.</text>
</comment>
<evidence type="ECO:0000256" key="9">
    <source>
        <dbReference type="HAMAP-Rule" id="MF_02204"/>
    </source>
</evidence>
<comment type="caution">
    <text evidence="14">The sequence shown here is derived from an EMBL/GenBank/DDBJ whole genome shotgun (WGS) entry which is preliminary data.</text>
</comment>
<feature type="region of interest" description="Disordered" evidence="11">
    <location>
        <begin position="156"/>
        <end position="184"/>
    </location>
</feature>
<evidence type="ECO:0000256" key="5">
    <source>
        <dbReference type="ARBA" id="ARBA00023139"/>
    </source>
</evidence>
<dbReference type="AlphaFoldDB" id="A0A9X1YHM6"/>
<evidence type="ECO:0000256" key="4">
    <source>
        <dbReference type="ARBA" id="ARBA00023136"/>
    </source>
</evidence>
<feature type="domain" description="OmpA-like" evidence="13">
    <location>
        <begin position="68"/>
        <end position="184"/>
    </location>
</feature>
<feature type="compositionally biased region" description="Basic and acidic residues" evidence="11">
    <location>
        <begin position="157"/>
        <end position="169"/>
    </location>
</feature>
<dbReference type="Pfam" id="PF00691">
    <property type="entry name" value="OmpA"/>
    <property type="match status" value="1"/>
</dbReference>
<evidence type="ECO:0000256" key="11">
    <source>
        <dbReference type="SAM" id="MobiDB-lite"/>
    </source>
</evidence>
<keyword evidence="4 10" id="KW-0472">Membrane</keyword>
<dbReference type="PROSITE" id="PS01068">
    <property type="entry name" value="OMPA_1"/>
    <property type="match status" value="1"/>
</dbReference>
<dbReference type="RefSeq" id="WP_275682315.1">
    <property type="nucleotide sequence ID" value="NZ_JAJLJH010000002.1"/>
</dbReference>
<dbReference type="Gene3D" id="3.30.1330.60">
    <property type="entry name" value="OmpA-like domain"/>
    <property type="match status" value="1"/>
</dbReference>
<dbReference type="PANTHER" id="PTHR30329">
    <property type="entry name" value="STATOR ELEMENT OF FLAGELLAR MOTOR COMPLEX"/>
    <property type="match status" value="1"/>
</dbReference>
<dbReference type="InterPro" id="IPR006665">
    <property type="entry name" value="OmpA-like"/>
</dbReference>
<dbReference type="EMBL" id="JAJLJH010000002">
    <property type="protein sequence ID" value="MCK9686288.1"/>
    <property type="molecule type" value="Genomic_DNA"/>
</dbReference>
<comment type="function">
    <text evidence="9">Part of the Tol-Pal system, which plays a role in outer membrane invagination during cell division and is important for maintaining outer membrane integrity.</text>
</comment>
<evidence type="ECO:0000256" key="2">
    <source>
        <dbReference type="ARBA" id="ARBA00022618"/>
    </source>
</evidence>
<comment type="similarity">
    <text evidence="9">Belongs to the Pal lipoprotein family.</text>
</comment>
<feature type="chain" id="PRO_5040816234" description="Peptidoglycan-associated protein" evidence="12">
    <location>
        <begin position="24"/>
        <end position="184"/>
    </location>
</feature>
<dbReference type="CDD" id="cd07185">
    <property type="entry name" value="OmpA_C-like"/>
    <property type="match status" value="1"/>
</dbReference>
<dbReference type="GO" id="GO:0051301">
    <property type="term" value="P:cell division"/>
    <property type="evidence" value="ECO:0007669"/>
    <property type="project" value="UniProtKB-UniRule"/>
</dbReference>
<evidence type="ECO:0000313" key="14">
    <source>
        <dbReference type="EMBL" id="MCK9686288.1"/>
    </source>
</evidence>
<accession>A0A9X1YHM6</accession>
<evidence type="ECO:0000256" key="6">
    <source>
        <dbReference type="ARBA" id="ARBA00023237"/>
    </source>
</evidence>
<reference evidence="14" key="1">
    <citation type="submission" date="2021-11" db="EMBL/GenBank/DDBJ databases">
        <title>BS-T2-15 a new species belonging to the Comamonadaceae family isolated from the soil of a French oak forest.</title>
        <authorList>
            <person name="Mieszkin S."/>
            <person name="Alain K."/>
        </authorList>
    </citation>
    <scope>NUCLEOTIDE SEQUENCE</scope>
    <source>
        <strain evidence="14">BS-T2-15</strain>
    </source>
</reference>